<feature type="chain" id="PRO_5002669222" evidence="5">
    <location>
        <begin position="22"/>
        <end position="407"/>
    </location>
</feature>
<accession>A4G8J6</accession>
<dbReference type="InterPro" id="IPR058624">
    <property type="entry name" value="MdtA-like_HH"/>
</dbReference>
<dbReference type="Pfam" id="PF25876">
    <property type="entry name" value="HH_MFP_RND"/>
    <property type="match status" value="1"/>
</dbReference>
<keyword evidence="11" id="KW-1185">Reference proteome</keyword>
<dbReference type="InterPro" id="IPR058627">
    <property type="entry name" value="MdtA-like_C"/>
</dbReference>
<dbReference type="Pfam" id="PF25967">
    <property type="entry name" value="RND-MFP_C"/>
    <property type="match status" value="1"/>
</dbReference>
<dbReference type="PANTHER" id="PTHR30158">
    <property type="entry name" value="ACRA/E-RELATED COMPONENT OF DRUG EFFLUX TRANSPORTER"/>
    <property type="match status" value="1"/>
</dbReference>
<reference evidence="10 11" key="1">
    <citation type="journal article" date="2007" name="PLoS Genet.">
        <title>A tale of two oxidation states: bacterial colonization of arsenic-rich environments.</title>
        <authorList>
            <person name="Muller D."/>
            <person name="Medigue C."/>
            <person name="Koechler S."/>
            <person name="Barbe V."/>
            <person name="Barakat M."/>
            <person name="Talla E."/>
            <person name="Bonnefoy V."/>
            <person name="Krin E."/>
            <person name="Arsene-Ploetze F."/>
            <person name="Carapito C."/>
            <person name="Chandler M."/>
            <person name="Cournoyer B."/>
            <person name="Cruveiller S."/>
            <person name="Dossat C."/>
            <person name="Duval S."/>
            <person name="Heymann M."/>
            <person name="Leize E."/>
            <person name="Lieutaud A."/>
            <person name="Lievremont D."/>
            <person name="Makita Y."/>
            <person name="Mangenot S."/>
            <person name="Nitschke W."/>
            <person name="Ortet P."/>
            <person name="Perdrial N."/>
            <person name="Schoepp B."/>
            <person name="Siguier N."/>
            <person name="Simeonova D.D."/>
            <person name="Rouy Z."/>
            <person name="Segurens B."/>
            <person name="Turlin E."/>
            <person name="Vallenet D."/>
            <person name="Van Dorsselaer A."/>
            <person name="Weiss S."/>
            <person name="Weissenbach J."/>
            <person name="Lett M.C."/>
            <person name="Danchin A."/>
            <person name="Bertin P.N."/>
        </authorList>
    </citation>
    <scope>NUCLEOTIDE SEQUENCE [LARGE SCALE GENOMIC DNA]</scope>
    <source>
        <strain evidence="11">ULPAs1</strain>
    </source>
</reference>
<dbReference type="HOGENOM" id="CLU_018816_2_1_4"/>
<dbReference type="GO" id="GO:0005886">
    <property type="term" value="C:plasma membrane"/>
    <property type="evidence" value="ECO:0007669"/>
    <property type="project" value="UniProtKB-SubCell"/>
</dbReference>
<dbReference type="InterPro" id="IPR006143">
    <property type="entry name" value="RND_pump_MFP"/>
</dbReference>
<dbReference type="PANTHER" id="PTHR30158:SF3">
    <property type="entry name" value="MULTIDRUG EFFLUX PUMP SUBUNIT ACRA-RELATED"/>
    <property type="match status" value="1"/>
</dbReference>
<dbReference type="Gene3D" id="2.40.30.170">
    <property type="match status" value="1"/>
</dbReference>
<evidence type="ECO:0000313" key="10">
    <source>
        <dbReference type="EMBL" id="CAL62833.1"/>
    </source>
</evidence>
<evidence type="ECO:0000259" key="7">
    <source>
        <dbReference type="Pfam" id="PF25917"/>
    </source>
</evidence>
<dbReference type="STRING" id="204773.HEAR2713"/>
<feature type="coiled-coil region" evidence="3">
    <location>
        <begin position="103"/>
        <end position="168"/>
    </location>
</feature>
<dbReference type="Gene3D" id="1.10.287.470">
    <property type="entry name" value="Helix hairpin bin"/>
    <property type="match status" value="1"/>
</dbReference>
<evidence type="ECO:0000256" key="2">
    <source>
        <dbReference type="ARBA" id="ARBA00009477"/>
    </source>
</evidence>
<organism evidence="10 11">
    <name type="scientific">Herminiimonas arsenicoxydans</name>
    <dbReference type="NCBI Taxonomy" id="204773"/>
    <lineage>
        <taxon>Bacteria</taxon>
        <taxon>Pseudomonadati</taxon>
        <taxon>Pseudomonadota</taxon>
        <taxon>Betaproteobacteria</taxon>
        <taxon>Burkholderiales</taxon>
        <taxon>Oxalobacteraceae</taxon>
        <taxon>Herminiimonas</taxon>
    </lineage>
</organism>
<dbReference type="Gene3D" id="2.40.420.20">
    <property type="match status" value="1"/>
</dbReference>
<dbReference type="SUPFAM" id="SSF111369">
    <property type="entry name" value="HlyD-like secretion proteins"/>
    <property type="match status" value="1"/>
</dbReference>
<dbReference type="KEGG" id="har:HEAR2713"/>
<feature type="domain" description="Multidrug resistance protein MdtA-like C-terminal permuted SH3" evidence="9">
    <location>
        <begin position="303"/>
        <end position="364"/>
    </location>
</feature>
<dbReference type="InterPro" id="IPR058625">
    <property type="entry name" value="MdtA-like_BSH"/>
</dbReference>
<dbReference type="eggNOG" id="COG0845">
    <property type="taxonomic scope" value="Bacteria"/>
</dbReference>
<name>A4G8J6_HERAR</name>
<feature type="domain" description="Multidrug resistance protein MdtA-like barrel-sandwich hybrid" evidence="7">
    <location>
        <begin position="62"/>
        <end position="205"/>
    </location>
</feature>
<comment type="subcellular location">
    <subcellularLocation>
        <location evidence="1">Cell envelope</location>
    </subcellularLocation>
</comment>
<feature type="domain" description="Multidrug resistance protein MdtA-like beta-barrel" evidence="8">
    <location>
        <begin position="209"/>
        <end position="298"/>
    </location>
</feature>
<comment type="similarity">
    <text evidence="2">Belongs to the membrane fusion protein (MFP) (TC 8.A.1) family.</text>
</comment>
<evidence type="ECO:0000256" key="3">
    <source>
        <dbReference type="SAM" id="Coils"/>
    </source>
</evidence>
<dbReference type="Proteomes" id="UP000006697">
    <property type="component" value="Chromosome"/>
</dbReference>
<dbReference type="NCBIfam" id="TIGR01730">
    <property type="entry name" value="RND_mfp"/>
    <property type="match status" value="1"/>
</dbReference>
<dbReference type="PROSITE" id="PS51257">
    <property type="entry name" value="PROKAR_LIPOPROTEIN"/>
    <property type="match status" value="1"/>
</dbReference>
<dbReference type="Pfam" id="PF25944">
    <property type="entry name" value="Beta-barrel_RND"/>
    <property type="match status" value="1"/>
</dbReference>
<dbReference type="GO" id="GO:0046677">
    <property type="term" value="P:response to antibiotic"/>
    <property type="evidence" value="ECO:0007669"/>
    <property type="project" value="TreeGrafter"/>
</dbReference>
<keyword evidence="5" id="KW-0732">Signal</keyword>
<evidence type="ECO:0000256" key="5">
    <source>
        <dbReference type="SAM" id="SignalP"/>
    </source>
</evidence>
<feature type="region of interest" description="Disordered" evidence="4">
    <location>
        <begin position="372"/>
        <end position="407"/>
    </location>
</feature>
<dbReference type="AlphaFoldDB" id="A4G8J6"/>
<evidence type="ECO:0000259" key="8">
    <source>
        <dbReference type="Pfam" id="PF25944"/>
    </source>
</evidence>
<keyword evidence="3" id="KW-0175">Coiled coil</keyword>
<protein>
    <submittedName>
        <fullName evidence="10">Acriflavine resistance protein A</fullName>
    </submittedName>
</protein>
<sequence length="407" mass="42515">MSSLPRLTSLGAAFFILFAVAGCGKSDAPAAAPPPTEVSVVTIKSSALGVTNELPGRLESTRIAEIRARVPGVVLKRTFREGSDVKAGATLFLIDPAQFKATYNSANAAVARAEATLLQAELKEKRYKPLVATNAISKQEYDDVTATLKQAEADLAASKAARETARLSLDYATVTSPISGRIGRALVTEGALVGQNEATPLATVQQIDPIYVNMTQSSTEILQLQRALADGKLKSAGKGQVKVTLVTEDGQEYAQPGKLLFSDLTVDASSGAITLRAEFPNPDSQLLPGMYVRARVEQAINENAITVPQQAISRTPDGAAVMVVSAENTVVSRPVTTGAASGDSWVISDGLKDGDQVIVEGLQKIKPGATVKPVQWKKTAPADATAPAANPATSAPAAKTAEQPKSK</sequence>
<dbReference type="InterPro" id="IPR058626">
    <property type="entry name" value="MdtA-like_b-barrel"/>
</dbReference>
<evidence type="ECO:0000313" key="11">
    <source>
        <dbReference type="Proteomes" id="UP000006697"/>
    </source>
</evidence>
<gene>
    <name evidence="10" type="primary">acrA2</name>
    <name evidence="10" type="ordered locus">HEAR2713</name>
</gene>
<evidence type="ECO:0000256" key="1">
    <source>
        <dbReference type="ARBA" id="ARBA00004196"/>
    </source>
</evidence>
<proteinExistence type="inferred from homology"/>
<evidence type="ECO:0000256" key="4">
    <source>
        <dbReference type="SAM" id="MobiDB-lite"/>
    </source>
</evidence>
<dbReference type="OrthoDB" id="9783047at2"/>
<dbReference type="GO" id="GO:0022857">
    <property type="term" value="F:transmembrane transporter activity"/>
    <property type="evidence" value="ECO:0007669"/>
    <property type="project" value="InterPro"/>
</dbReference>
<evidence type="ECO:0000259" key="6">
    <source>
        <dbReference type="Pfam" id="PF25876"/>
    </source>
</evidence>
<feature type="signal peptide" evidence="5">
    <location>
        <begin position="1"/>
        <end position="21"/>
    </location>
</feature>
<dbReference type="FunFam" id="2.40.420.20:FF:000001">
    <property type="entry name" value="Efflux RND transporter periplasmic adaptor subunit"/>
    <property type="match status" value="1"/>
</dbReference>
<feature type="domain" description="Multidrug resistance protein MdtA-like alpha-helical hairpin" evidence="6">
    <location>
        <begin position="102"/>
        <end position="172"/>
    </location>
</feature>
<evidence type="ECO:0000259" key="9">
    <source>
        <dbReference type="Pfam" id="PF25967"/>
    </source>
</evidence>
<dbReference type="Gene3D" id="2.40.50.100">
    <property type="match status" value="1"/>
</dbReference>
<dbReference type="EMBL" id="CU207211">
    <property type="protein sequence ID" value="CAL62833.1"/>
    <property type="molecule type" value="Genomic_DNA"/>
</dbReference>
<feature type="compositionally biased region" description="Low complexity" evidence="4">
    <location>
        <begin position="379"/>
        <end position="401"/>
    </location>
</feature>
<dbReference type="Pfam" id="PF25917">
    <property type="entry name" value="BSH_RND"/>
    <property type="match status" value="1"/>
</dbReference>